<evidence type="ECO:0000259" key="2">
    <source>
        <dbReference type="PROSITE" id="PS50989"/>
    </source>
</evidence>
<evidence type="ECO:0000256" key="1">
    <source>
        <dbReference type="SAM" id="Coils"/>
    </source>
</evidence>
<dbReference type="PANTHER" id="PTHR43842">
    <property type="entry name" value="PROPIONYL-COA CARBOXYLASE BETA CHAIN"/>
    <property type="match status" value="1"/>
</dbReference>
<dbReference type="Pfam" id="PF01039">
    <property type="entry name" value="Carboxyl_trans"/>
    <property type="match status" value="1"/>
</dbReference>
<protein>
    <recommendedName>
        <fullName evidence="2">CoA carboxyltransferase C-terminal domain-containing protein</fullName>
    </recommendedName>
</protein>
<dbReference type="EMBL" id="BARU01021202">
    <property type="protein sequence ID" value="GAH57914.1"/>
    <property type="molecule type" value="Genomic_DNA"/>
</dbReference>
<dbReference type="PANTHER" id="PTHR43842:SF2">
    <property type="entry name" value="PROPIONYL-COA CARBOXYLASE BETA CHAIN, MITOCHONDRIAL"/>
    <property type="match status" value="1"/>
</dbReference>
<evidence type="ECO:0000313" key="3">
    <source>
        <dbReference type="EMBL" id="GAH57914.1"/>
    </source>
</evidence>
<sequence>YLGMCSKDLGADVVLCWPTTELAVMGPEGAAPIIYRKELEKAENAEELLQEKIKEYREKFANPYRAAEHLHVDDVINPAETRLMLIDALETTITKTEERPKKKHGVMPT</sequence>
<name>X1HVR1_9ZZZZ</name>
<accession>X1HVR1</accession>
<dbReference type="SUPFAM" id="SSF52096">
    <property type="entry name" value="ClpP/crotonase"/>
    <property type="match status" value="1"/>
</dbReference>
<dbReference type="Gene3D" id="3.90.226.10">
    <property type="entry name" value="2-enoyl-CoA Hydratase, Chain A, domain 1"/>
    <property type="match status" value="1"/>
</dbReference>
<dbReference type="GO" id="GO:0004658">
    <property type="term" value="F:propionyl-CoA carboxylase activity"/>
    <property type="evidence" value="ECO:0007669"/>
    <property type="project" value="TreeGrafter"/>
</dbReference>
<dbReference type="InterPro" id="IPR011763">
    <property type="entry name" value="COA_CT_C"/>
</dbReference>
<feature type="domain" description="CoA carboxyltransferase C-terminal" evidence="2">
    <location>
        <begin position="1"/>
        <end position="99"/>
    </location>
</feature>
<dbReference type="InterPro" id="IPR034733">
    <property type="entry name" value="AcCoA_carboxyl_beta"/>
</dbReference>
<dbReference type="PROSITE" id="PS50989">
    <property type="entry name" value="COA_CT_CTER"/>
    <property type="match status" value="1"/>
</dbReference>
<dbReference type="InterPro" id="IPR051047">
    <property type="entry name" value="AccD/PCCB"/>
</dbReference>
<feature type="coiled-coil region" evidence="1">
    <location>
        <begin position="35"/>
        <end position="62"/>
    </location>
</feature>
<feature type="non-terminal residue" evidence="3">
    <location>
        <position position="1"/>
    </location>
</feature>
<proteinExistence type="predicted"/>
<organism evidence="3">
    <name type="scientific">marine sediment metagenome</name>
    <dbReference type="NCBI Taxonomy" id="412755"/>
    <lineage>
        <taxon>unclassified sequences</taxon>
        <taxon>metagenomes</taxon>
        <taxon>ecological metagenomes</taxon>
    </lineage>
</organism>
<gene>
    <name evidence="3" type="ORF">S03H2_34719</name>
</gene>
<comment type="caution">
    <text evidence="3">The sequence shown here is derived from an EMBL/GenBank/DDBJ whole genome shotgun (WGS) entry which is preliminary data.</text>
</comment>
<dbReference type="InterPro" id="IPR029045">
    <property type="entry name" value="ClpP/crotonase-like_dom_sf"/>
</dbReference>
<dbReference type="AlphaFoldDB" id="X1HVR1"/>
<keyword evidence="1" id="KW-0175">Coiled coil</keyword>
<reference evidence="3" key="1">
    <citation type="journal article" date="2014" name="Front. Microbiol.">
        <title>High frequency of phylogenetically diverse reductive dehalogenase-homologous genes in deep subseafloor sedimentary metagenomes.</title>
        <authorList>
            <person name="Kawai M."/>
            <person name="Futagami T."/>
            <person name="Toyoda A."/>
            <person name="Takaki Y."/>
            <person name="Nishi S."/>
            <person name="Hori S."/>
            <person name="Arai W."/>
            <person name="Tsubouchi T."/>
            <person name="Morono Y."/>
            <person name="Uchiyama I."/>
            <person name="Ito T."/>
            <person name="Fujiyama A."/>
            <person name="Inagaki F."/>
            <person name="Takami H."/>
        </authorList>
    </citation>
    <scope>NUCLEOTIDE SEQUENCE</scope>
    <source>
        <strain evidence="3">Expedition CK06-06</strain>
    </source>
</reference>